<dbReference type="AlphaFoldDB" id="A0AAD6ML49"/>
<dbReference type="EMBL" id="JAQIZT010000008">
    <property type="protein sequence ID" value="KAJ6987558.1"/>
    <property type="molecule type" value="Genomic_DNA"/>
</dbReference>
<dbReference type="Proteomes" id="UP001164929">
    <property type="component" value="Chromosome 8"/>
</dbReference>
<evidence type="ECO:0000313" key="2">
    <source>
        <dbReference type="Proteomes" id="UP001164929"/>
    </source>
</evidence>
<gene>
    <name evidence="1" type="ORF">NC653_020728</name>
</gene>
<sequence>MCRLTGTRGGQTNSRFVIAVLVRSNWRRIWSHVKGVRFSDTPLLFLPIDGFSLSTTTLLSW</sequence>
<reference evidence="1" key="1">
    <citation type="journal article" date="2023" name="Mol. Ecol. Resour.">
        <title>Chromosome-level genome assembly of a triploid poplar Populus alba 'Berolinensis'.</title>
        <authorList>
            <person name="Chen S."/>
            <person name="Yu Y."/>
            <person name="Wang X."/>
            <person name="Wang S."/>
            <person name="Zhang T."/>
            <person name="Zhou Y."/>
            <person name="He R."/>
            <person name="Meng N."/>
            <person name="Wang Y."/>
            <person name="Liu W."/>
            <person name="Liu Z."/>
            <person name="Liu J."/>
            <person name="Guo Q."/>
            <person name="Huang H."/>
            <person name="Sederoff R.R."/>
            <person name="Wang G."/>
            <person name="Qu G."/>
            <person name="Chen S."/>
        </authorList>
    </citation>
    <scope>NUCLEOTIDE SEQUENCE</scope>
    <source>
        <strain evidence="1">SC-2020</strain>
    </source>
</reference>
<name>A0AAD6ML49_9ROSI</name>
<organism evidence="1 2">
    <name type="scientific">Populus alba x Populus x berolinensis</name>
    <dbReference type="NCBI Taxonomy" id="444605"/>
    <lineage>
        <taxon>Eukaryota</taxon>
        <taxon>Viridiplantae</taxon>
        <taxon>Streptophyta</taxon>
        <taxon>Embryophyta</taxon>
        <taxon>Tracheophyta</taxon>
        <taxon>Spermatophyta</taxon>
        <taxon>Magnoliopsida</taxon>
        <taxon>eudicotyledons</taxon>
        <taxon>Gunneridae</taxon>
        <taxon>Pentapetalae</taxon>
        <taxon>rosids</taxon>
        <taxon>fabids</taxon>
        <taxon>Malpighiales</taxon>
        <taxon>Salicaceae</taxon>
        <taxon>Saliceae</taxon>
        <taxon>Populus</taxon>
    </lineage>
</organism>
<comment type="caution">
    <text evidence="1">The sequence shown here is derived from an EMBL/GenBank/DDBJ whole genome shotgun (WGS) entry which is preliminary data.</text>
</comment>
<keyword evidence="2" id="KW-1185">Reference proteome</keyword>
<proteinExistence type="predicted"/>
<evidence type="ECO:0000313" key="1">
    <source>
        <dbReference type="EMBL" id="KAJ6987558.1"/>
    </source>
</evidence>
<protein>
    <submittedName>
        <fullName evidence="1">Uncharacterized protein</fullName>
    </submittedName>
</protein>
<accession>A0AAD6ML49</accession>